<evidence type="ECO:0000256" key="1">
    <source>
        <dbReference type="ARBA" id="ARBA00022741"/>
    </source>
</evidence>
<dbReference type="Pfam" id="PF00005">
    <property type="entry name" value="ABC_tran"/>
    <property type="match status" value="1"/>
</dbReference>
<dbReference type="InterPro" id="IPR003439">
    <property type="entry name" value="ABC_transporter-like_ATP-bd"/>
</dbReference>
<dbReference type="CDD" id="cd03214">
    <property type="entry name" value="ABC_Iron-Siderophores_B12_Hemin"/>
    <property type="match status" value="1"/>
</dbReference>
<name>A0ABU2CKD5_9MICO</name>
<dbReference type="GO" id="GO:0005524">
    <property type="term" value="F:ATP binding"/>
    <property type="evidence" value="ECO:0007669"/>
    <property type="project" value="UniProtKB-KW"/>
</dbReference>
<evidence type="ECO:0000313" key="5">
    <source>
        <dbReference type="Proteomes" id="UP001183585"/>
    </source>
</evidence>
<dbReference type="InterPro" id="IPR003593">
    <property type="entry name" value="AAA+_ATPase"/>
</dbReference>
<evidence type="ECO:0000256" key="2">
    <source>
        <dbReference type="ARBA" id="ARBA00022840"/>
    </source>
</evidence>
<keyword evidence="2 4" id="KW-0067">ATP-binding</keyword>
<dbReference type="PANTHER" id="PTHR42794">
    <property type="entry name" value="HEMIN IMPORT ATP-BINDING PROTEIN HMUV"/>
    <property type="match status" value="1"/>
</dbReference>
<dbReference type="SUPFAM" id="SSF52540">
    <property type="entry name" value="P-loop containing nucleoside triphosphate hydrolases"/>
    <property type="match status" value="1"/>
</dbReference>
<gene>
    <name evidence="4" type="ORF">J2S48_001305</name>
</gene>
<reference evidence="4 5" key="1">
    <citation type="submission" date="2023-07" db="EMBL/GenBank/DDBJ databases">
        <title>Sequencing the genomes of 1000 actinobacteria strains.</title>
        <authorList>
            <person name="Klenk H.-P."/>
        </authorList>
    </citation>
    <scope>NUCLEOTIDE SEQUENCE [LARGE SCALE GENOMIC DNA]</scope>
    <source>
        <strain evidence="4 5">DSM 45554</strain>
    </source>
</reference>
<dbReference type="RefSeq" id="WP_274995555.1">
    <property type="nucleotide sequence ID" value="NZ_JAJQQP010000010.1"/>
</dbReference>
<comment type="caution">
    <text evidence="4">The sequence shown here is derived from an EMBL/GenBank/DDBJ whole genome shotgun (WGS) entry which is preliminary data.</text>
</comment>
<dbReference type="Gene3D" id="3.40.50.300">
    <property type="entry name" value="P-loop containing nucleotide triphosphate hydrolases"/>
    <property type="match status" value="1"/>
</dbReference>
<dbReference type="EMBL" id="JAVDYE010000001">
    <property type="protein sequence ID" value="MDR7381790.1"/>
    <property type="molecule type" value="Genomic_DNA"/>
</dbReference>
<accession>A0ABU2CKD5</accession>
<proteinExistence type="predicted"/>
<dbReference type="InterPro" id="IPR017871">
    <property type="entry name" value="ABC_transporter-like_CS"/>
</dbReference>
<keyword evidence="5" id="KW-1185">Reference proteome</keyword>
<protein>
    <submittedName>
        <fullName evidence="4">Iron complex transport system ATP-binding protein</fullName>
    </submittedName>
</protein>
<organism evidence="4 5">
    <name type="scientific">Promicromonospora iranensis</name>
    <dbReference type="NCBI Taxonomy" id="1105144"/>
    <lineage>
        <taxon>Bacteria</taxon>
        <taxon>Bacillati</taxon>
        <taxon>Actinomycetota</taxon>
        <taxon>Actinomycetes</taxon>
        <taxon>Micrococcales</taxon>
        <taxon>Promicromonosporaceae</taxon>
        <taxon>Promicromonospora</taxon>
    </lineage>
</organism>
<keyword evidence="1" id="KW-0547">Nucleotide-binding</keyword>
<dbReference type="PROSITE" id="PS00211">
    <property type="entry name" value="ABC_TRANSPORTER_1"/>
    <property type="match status" value="1"/>
</dbReference>
<evidence type="ECO:0000313" key="4">
    <source>
        <dbReference type="EMBL" id="MDR7381790.1"/>
    </source>
</evidence>
<dbReference type="PROSITE" id="PS50893">
    <property type="entry name" value="ABC_TRANSPORTER_2"/>
    <property type="match status" value="1"/>
</dbReference>
<evidence type="ECO:0000259" key="3">
    <source>
        <dbReference type="PROSITE" id="PS50893"/>
    </source>
</evidence>
<dbReference type="Proteomes" id="UP001183585">
    <property type="component" value="Unassembled WGS sequence"/>
</dbReference>
<sequence>MRVEFDDVSVVLGGTEVVHRASLTVEPGTVVGLVGPNGSGKSSLLRTLYRAVRPSRGTVRVDGADVRTLSGRQHARQVAVMLQDPHTDFDLSVHEVVLLGRAPHHASFGRDTVEDLRIADDAMRRTGIDDLAARMVGTLSGGQRQRVMLARALTQQSPVLVLDEPSNHLDIKHQLELMSTVRGLGRTVIAALHDLNLAARYCDRVVVLDAGTVVADGPPAATFTPELIRAVFGVEARVLEDRHDRVLAFRRADADIFPDGAAPVPAPVPTESEISS</sequence>
<feature type="domain" description="ABC transporter" evidence="3">
    <location>
        <begin position="3"/>
        <end position="235"/>
    </location>
</feature>
<dbReference type="SMART" id="SM00382">
    <property type="entry name" value="AAA"/>
    <property type="match status" value="1"/>
</dbReference>
<dbReference type="InterPro" id="IPR027417">
    <property type="entry name" value="P-loop_NTPase"/>
</dbReference>
<dbReference type="PANTHER" id="PTHR42794:SF2">
    <property type="entry name" value="ABC TRANSPORTER ATP-BINDING PROTEIN"/>
    <property type="match status" value="1"/>
</dbReference>